<proteinExistence type="predicted"/>
<dbReference type="Proteomes" id="UP001432322">
    <property type="component" value="Unassembled WGS sequence"/>
</dbReference>
<evidence type="ECO:0000313" key="2">
    <source>
        <dbReference type="EMBL" id="GMT34701.1"/>
    </source>
</evidence>
<feature type="non-terminal residue" evidence="2">
    <location>
        <position position="1"/>
    </location>
</feature>
<feature type="region of interest" description="Disordered" evidence="1">
    <location>
        <begin position="90"/>
        <end position="124"/>
    </location>
</feature>
<protein>
    <submittedName>
        <fullName evidence="2">Uncharacterized protein</fullName>
    </submittedName>
</protein>
<keyword evidence="3" id="KW-1185">Reference proteome</keyword>
<sequence length="124" mass="14276">AFNFSKNDILGNVISRSFQLMQTGMKNDASFENLEYLVNSMKMERKLTLEHDESASPMRDLVYSFSTGLEISIQSIIEYRKHTYMLEEQKSAQEIEIPSNTEGMDQENDDDCDEDVSDNDVSEK</sequence>
<evidence type="ECO:0000313" key="3">
    <source>
        <dbReference type="Proteomes" id="UP001432322"/>
    </source>
</evidence>
<evidence type="ECO:0000256" key="1">
    <source>
        <dbReference type="SAM" id="MobiDB-lite"/>
    </source>
</evidence>
<organism evidence="2 3">
    <name type="scientific">Pristionchus fissidentatus</name>
    <dbReference type="NCBI Taxonomy" id="1538716"/>
    <lineage>
        <taxon>Eukaryota</taxon>
        <taxon>Metazoa</taxon>
        <taxon>Ecdysozoa</taxon>
        <taxon>Nematoda</taxon>
        <taxon>Chromadorea</taxon>
        <taxon>Rhabditida</taxon>
        <taxon>Rhabditina</taxon>
        <taxon>Diplogasteromorpha</taxon>
        <taxon>Diplogasteroidea</taxon>
        <taxon>Neodiplogasteridae</taxon>
        <taxon>Pristionchus</taxon>
    </lineage>
</organism>
<dbReference type="AlphaFoldDB" id="A0AAV5WUG1"/>
<gene>
    <name evidence="2" type="ORF">PFISCL1PPCAC_25998</name>
</gene>
<comment type="caution">
    <text evidence="2">The sequence shown here is derived from an EMBL/GenBank/DDBJ whole genome shotgun (WGS) entry which is preliminary data.</text>
</comment>
<reference evidence="2" key="1">
    <citation type="submission" date="2023-10" db="EMBL/GenBank/DDBJ databases">
        <title>Genome assembly of Pristionchus species.</title>
        <authorList>
            <person name="Yoshida K."/>
            <person name="Sommer R.J."/>
        </authorList>
    </citation>
    <scope>NUCLEOTIDE SEQUENCE</scope>
    <source>
        <strain evidence="2">RS5133</strain>
    </source>
</reference>
<accession>A0AAV5WUG1</accession>
<name>A0AAV5WUG1_9BILA</name>
<feature type="compositionally biased region" description="Acidic residues" evidence="1">
    <location>
        <begin position="104"/>
        <end position="124"/>
    </location>
</feature>
<dbReference type="EMBL" id="BTSY01000006">
    <property type="protein sequence ID" value="GMT34701.1"/>
    <property type="molecule type" value="Genomic_DNA"/>
</dbReference>
<feature type="non-terminal residue" evidence="2">
    <location>
        <position position="124"/>
    </location>
</feature>